<dbReference type="InterPro" id="IPR011089">
    <property type="entry name" value="GmrSD_C"/>
</dbReference>
<dbReference type="EMBL" id="FIIC01000002">
    <property type="protein sequence ID" value="CYV41612.1"/>
    <property type="molecule type" value="Genomic_DNA"/>
</dbReference>
<reference evidence="5 6" key="1">
    <citation type="submission" date="2016-02" db="EMBL/GenBank/DDBJ databases">
        <authorList>
            <consortium name="Pathogen Informatics"/>
        </authorList>
    </citation>
    <scope>NUCLEOTIDE SEQUENCE [LARGE SCALE GENOMIC DNA]</scope>
    <source>
        <strain evidence="5 6">LSS79</strain>
    </source>
</reference>
<evidence type="ECO:0000313" key="5">
    <source>
        <dbReference type="EMBL" id="CYV41612.1"/>
    </source>
</evidence>
<sequence length="939" mass="110257">MANELQPLSLLFQNRLFRIPDYQRGYAWQQSQLTDFWDDLVNLQEGRYHYTGLLSLKNLKSSETTSWGSDLWMESKGFKPCHIVDGQQRLTTFVILLNEIVEYSRILKANGGLSDRDIVLGYETLEDVVAKYICQHRPPNKQITTYLFGYEVDNPSSDYLQYKIFNEPYSGTVNETYYTRNLKFAKNFFRENLTALYESEGMDGINELYLKLTQRLMFNIHEIDDDYDVFVAFETMNNRGKKLTNLELLKNRLIYLTTLYPESKFDKMDKENLRKQINDTWKEVYFQLGRNEKTPLSDDDFLRAHWIVYFAYSRRKGDDYIHFLLSKFSAKNIFEKKTVAVADDSLTVVSDTDYDSDTDIEDESGEVETVEVSKLEHGEILDYANSLKNMAKYWYDTFFPFQSENLSDDEKVWVDRLNRIGIGHFRPLIMAVISRRDLKPEKRIELYTAVERFIFICFRLGYFNATFRSSEYYRASRSIYLKEMDIDDLINDINETTDANIEYALPNFITKIEKHFDNKGGFYYWNSIKYFLYEYEYQLAKKNNLDKVSWEMFTKTEKDKVSIEHILPQTPSRFYWRNQFRQFSGEEIELLSCTLGNLLPLSQSINSALQNDSFEDKKTSKNGGRRGYQNGSHSEIEVAKESDWTADRIYQRSKKLLEFMENRWKFSFTSEQMNKLIYVTWVNDGRAVPAPLSEESEKPADSSSKGKQPSKPVGDLGELQLKFWSSFVEYCKEEGRDTDIALRKPLAQNWYDIPVNGSDYHLSYTVTRSKYLSLLIYVYNKEAFERLESKKNKIEEIFGNKLDWYSSREGSEAKRIIYKREADVFNPSKQEEYFAWMIDKCDELSNALVQVGEMDEEPKEKDKFSKLNQYLENCGKTELTLTFTDIEAIIGCNLCKSAYNYSAYWTPSPTHTMPNAILAAGFKVVSVDLHSNTLLLRKQ</sequence>
<dbReference type="AlphaFoldDB" id="A0A123TLB7"/>
<dbReference type="PANTHER" id="PTHR35149">
    <property type="entry name" value="SLL5132 PROTEIN"/>
    <property type="match status" value="1"/>
</dbReference>
<name>A0A123TLB7_STRSU</name>
<evidence type="ECO:0000259" key="2">
    <source>
        <dbReference type="Pfam" id="PF07510"/>
    </source>
</evidence>
<organism evidence="5 6">
    <name type="scientific">Streptococcus suis</name>
    <dbReference type="NCBI Taxonomy" id="1307"/>
    <lineage>
        <taxon>Bacteria</taxon>
        <taxon>Bacillati</taxon>
        <taxon>Bacillota</taxon>
        <taxon>Bacilli</taxon>
        <taxon>Lactobacillales</taxon>
        <taxon>Streptococcaceae</taxon>
        <taxon>Streptococcus</taxon>
    </lineage>
</organism>
<feature type="domain" description="DUF7662" evidence="4">
    <location>
        <begin position="864"/>
        <end position="935"/>
    </location>
</feature>
<dbReference type="Pfam" id="PF03235">
    <property type="entry name" value="GmrSD_N"/>
    <property type="match status" value="1"/>
</dbReference>
<feature type="domain" description="GmrSD restriction endonucleases C-terminal" evidence="2">
    <location>
        <begin position="522"/>
        <end position="658"/>
    </location>
</feature>
<dbReference type="Pfam" id="PF14088">
    <property type="entry name" value="DUF4268"/>
    <property type="match status" value="1"/>
</dbReference>
<dbReference type="Pfam" id="PF07510">
    <property type="entry name" value="GmrSD_C"/>
    <property type="match status" value="1"/>
</dbReference>
<feature type="domain" description="GmrSD restriction endonucleases N-terminal" evidence="1">
    <location>
        <begin position="11"/>
        <end position="253"/>
    </location>
</feature>
<dbReference type="RefSeq" id="WP_079394694.1">
    <property type="nucleotide sequence ID" value="NZ_CEDF01000080.1"/>
</dbReference>
<proteinExistence type="predicted"/>
<dbReference type="InterPro" id="IPR025364">
    <property type="entry name" value="DUF4268"/>
</dbReference>
<dbReference type="PANTHER" id="PTHR35149:SF1">
    <property type="entry name" value="DUF5655 DOMAIN-CONTAINING PROTEIN"/>
    <property type="match status" value="1"/>
</dbReference>
<evidence type="ECO:0000259" key="1">
    <source>
        <dbReference type="Pfam" id="PF03235"/>
    </source>
</evidence>
<accession>A0A123TLB7</accession>
<evidence type="ECO:0000259" key="3">
    <source>
        <dbReference type="Pfam" id="PF14088"/>
    </source>
</evidence>
<feature type="domain" description="DUF4268" evidence="3">
    <location>
        <begin position="719"/>
        <end position="850"/>
    </location>
</feature>
<evidence type="ECO:0000259" key="4">
    <source>
        <dbReference type="Pfam" id="PF24698"/>
    </source>
</evidence>
<dbReference type="InterPro" id="IPR056079">
    <property type="entry name" value="DUF7662"/>
</dbReference>
<dbReference type="Proteomes" id="UP000075193">
    <property type="component" value="Unassembled WGS sequence"/>
</dbReference>
<evidence type="ECO:0000313" key="6">
    <source>
        <dbReference type="Proteomes" id="UP000075193"/>
    </source>
</evidence>
<dbReference type="Pfam" id="PF24698">
    <property type="entry name" value="DUF7662"/>
    <property type="match status" value="1"/>
</dbReference>
<gene>
    <name evidence="5" type="ORF">ERS132441_00250</name>
</gene>
<protein>
    <submittedName>
        <fullName evidence="5">Uncharacterized conserved protein</fullName>
    </submittedName>
</protein>
<dbReference type="InterPro" id="IPR004919">
    <property type="entry name" value="GmrSD_N"/>
</dbReference>